<dbReference type="EC" id="3.6.1.40" evidence="4"/>
<dbReference type="SUPFAM" id="SSF53067">
    <property type="entry name" value="Actin-like ATPase domain"/>
    <property type="match status" value="2"/>
</dbReference>
<dbReference type="InterPro" id="IPR048950">
    <property type="entry name" value="Ppx_GppA_C"/>
</dbReference>
<dbReference type="InterPro" id="IPR030673">
    <property type="entry name" value="PyroPPase_GppA_Ppx"/>
</dbReference>
<dbReference type="InParanoid" id="A0A7X0JTY8"/>
<dbReference type="EMBL" id="JACHHT010000002">
    <property type="protein sequence ID" value="MBB6522208.1"/>
    <property type="molecule type" value="Genomic_DNA"/>
</dbReference>
<name>A0A7X0JTY8_9GAMM</name>
<evidence type="ECO:0000256" key="1">
    <source>
        <dbReference type="ARBA" id="ARBA00022801"/>
    </source>
</evidence>
<evidence type="ECO:0000259" key="3">
    <source>
        <dbReference type="Pfam" id="PF21447"/>
    </source>
</evidence>
<feature type="domain" description="Ppx/GppA phosphatase C-terminal" evidence="3">
    <location>
        <begin position="302"/>
        <end position="470"/>
    </location>
</feature>
<sequence>MTDTPRYYAAIDLGSNSFHMIIAQEQDGSLTVIDRVKEMVQIARGISSDGDLAEDAKERALDCLACFRERLAEFPASSVRAVGTKALRSADNSEFLKIAQDALGHPIETVSGYEEARLVYQGVSHSIPQQQGQTLVVDIGGGSTEFIIGHHQTPLLLESLSLGCVTFSQRHFAEGCSTKAMNNAYLAACAELEVISSNYRQCGWDICFGASGTVKAVANYIDGNNAYIDRERLETLFKDVGRNGINATGELAKLRREVLPAGIAILMAIFDQLQIDSMHVSDAALKEGLIYDIVGRLSERDIRDQTISQMTKQYRVDLAQAERISAFSQALLRELPLEEEYHKLIRPAQLLHWAAMVHEIGLTIAHNDYHLHGHYLIRHSDMAGFSRLEQHWIAQLLRLQRKKLPLTLADNLPKNLSACLLCLRLAILLHRKRQDLTLDVHLQREGDTIKLWVENLLDHPLTTKNLKQEQEQLAALGLRLELTPDKP</sequence>
<dbReference type="FunFam" id="3.30.420.40:FF:000023">
    <property type="entry name" value="Guanosine-5'-triphosphate,3'-diphosphate pyrophosphatase"/>
    <property type="match status" value="1"/>
</dbReference>
<keyword evidence="1 4" id="KW-0378">Hydrolase</keyword>
<dbReference type="Gene3D" id="3.30.420.150">
    <property type="entry name" value="Exopolyphosphatase. Domain 2"/>
    <property type="match status" value="1"/>
</dbReference>
<accession>A0A7X0JTY8</accession>
<dbReference type="EC" id="3.6.1.11" evidence="4"/>
<dbReference type="AlphaFoldDB" id="A0A7X0JTY8"/>
<organism evidence="4 5">
    <name type="scientific">Pseudoteredinibacter isoporae</name>
    <dbReference type="NCBI Taxonomy" id="570281"/>
    <lineage>
        <taxon>Bacteria</taxon>
        <taxon>Pseudomonadati</taxon>
        <taxon>Pseudomonadota</taxon>
        <taxon>Gammaproteobacteria</taxon>
        <taxon>Cellvibrionales</taxon>
        <taxon>Cellvibrionaceae</taxon>
        <taxon>Pseudoteredinibacter</taxon>
    </lineage>
</organism>
<dbReference type="CDD" id="cd24053">
    <property type="entry name" value="ASKHA_NBD_EcPPX-GppA-like"/>
    <property type="match status" value="1"/>
</dbReference>
<dbReference type="Gene3D" id="1.10.3210.10">
    <property type="entry name" value="Hypothetical protein af1432"/>
    <property type="match status" value="1"/>
</dbReference>
<dbReference type="InterPro" id="IPR043129">
    <property type="entry name" value="ATPase_NBD"/>
</dbReference>
<keyword evidence="5" id="KW-1185">Reference proteome</keyword>
<dbReference type="PANTHER" id="PTHR30005">
    <property type="entry name" value="EXOPOLYPHOSPHATASE"/>
    <property type="match status" value="1"/>
</dbReference>
<dbReference type="InterPro" id="IPR050273">
    <property type="entry name" value="GppA/Ppx_hydrolase"/>
</dbReference>
<protein>
    <submittedName>
        <fullName evidence="4">Exopolyphosphatase/guanosine-5'-triphosphate, 3'-diphosphate pyrophosphatase</fullName>
        <ecNumber evidence="4">3.6.1.11</ecNumber>
        <ecNumber evidence="4">3.6.1.40</ecNumber>
    </submittedName>
</protein>
<dbReference type="SUPFAM" id="SSF109604">
    <property type="entry name" value="HD-domain/PDEase-like"/>
    <property type="match status" value="1"/>
</dbReference>
<dbReference type="PIRSF" id="PIRSF001267">
    <property type="entry name" value="Pyrophosphatase_GppA_Ppx"/>
    <property type="match status" value="1"/>
</dbReference>
<evidence type="ECO:0000259" key="2">
    <source>
        <dbReference type="Pfam" id="PF02541"/>
    </source>
</evidence>
<dbReference type="FunCoup" id="A0A7X0JTY8">
    <property type="interactions" value="316"/>
</dbReference>
<dbReference type="GO" id="GO:0008894">
    <property type="term" value="F:guanosine-5'-triphosphate,3'-diphosphate diphosphatase activity"/>
    <property type="evidence" value="ECO:0007669"/>
    <property type="project" value="UniProtKB-EC"/>
</dbReference>
<dbReference type="Gene3D" id="3.30.420.40">
    <property type="match status" value="1"/>
</dbReference>
<dbReference type="InterPro" id="IPR003695">
    <property type="entry name" value="Ppx_GppA_N"/>
</dbReference>
<proteinExistence type="predicted"/>
<evidence type="ECO:0000313" key="4">
    <source>
        <dbReference type="EMBL" id="MBB6522208.1"/>
    </source>
</evidence>
<dbReference type="Pfam" id="PF02541">
    <property type="entry name" value="Ppx-GppA"/>
    <property type="match status" value="1"/>
</dbReference>
<dbReference type="Proteomes" id="UP000528457">
    <property type="component" value="Unassembled WGS sequence"/>
</dbReference>
<dbReference type="GO" id="GO:0004309">
    <property type="term" value="F:exopolyphosphatase activity"/>
    <property type="evidence" value="ECO:0007669"/>
    <property type="project" value="UniProtKB-EC"/>
</dbReference>
<dbReference type="Pfam" id="PF21447">
    <property type="entry name" value="Ppx-GppA_III"/>
    <property type="match status" value="1"/>
</dbReference>
<reference evidence="4 5" key="1">
    <citation type="submission" date="2020-08" db="EMBL/GenBank/DDBJ databases">
        <title>Genomic Encyclopedia of Type Strains, Phase IV (KMG-IV): sequencing the most valuable type-strain genomes for metagenomic binning, comparative biology and taxonomic classification.</title>
        <authorList>
            <person name="Goeker M."/>
        </authorList>
    </citation>
    <scope>NUCLEOTIDE SEQUENCE [LARGE SCALE GENOMIC DNA]</scope>
    <source>
        <strain evidence="4 5">DSM 22368</strain>
    </source>
</reference>
<evidence type="ECO:0000313" key="5">
    <source>
        <dbReference type="Proteomes" id="UP000528457"/>
    </source>
</evidence>
<comment type="caution">
    <text evidence="4">The sequence shown here is derived from an EMBL/GenBank/DDBJ whole genome shotgun (WGS) entry which is preliminary data.</text>
</comment>
<dbReference type="RefSeq" id="WP_166846480.1">
    <property type="nucleotide sequence ID" value="NZ_JAAONY010000002.1"/>
</dbReference>
<feature type="domain" description="Ppx/GppA phosphatase N-terminal" evidence="2">
    <location>
        <begin position="21"/>
        <end position="295"/>
    </location>
</feature>
<gene>
    <name evidence="4" type="ORF">HNR48_002493</name>
</gene>
<dbReference type="PANTHER" id="PTHR30005:SF0">
    <property type="entry name" value="RETROGRADE REGULATION PROTEIN 2"/>
    <property type="match status" value="1"/>
</dbReference>